<dbReference type="InterPro" id="IPR036291">
    <property type="entry name" value="NAD(P)-bd_dom_sf"/>
</dbReference>
<dbReference type="AlphaFoldDB" id="A0A2T0Q7T0"/>
<dbReference type="PANTHER" id="PTHR43245:SF52">
    <property type="entry name" value="NAD-DEPENDENT EPIMERASE_DEHYDRATASE"/>
    <property type="match status" value="1"/>
</dbReference>
<dbReference type="Gene3D" id="3.40.50.720">
    <property type="entry name" value="NAD(P)-binding Rossmann-like Domain"/>
    <property type="match status" value="1"/>
</dbReference>
<evidence type="ECO:0000313" key="2">
    <source>
        <dbReference type="EMBL" id="PRX99874.1"/>
    </source>
</evidence>
<organism evidence="2 3">
    <name type="scientific">Allonocardiopsis opalescens</name>
    <dbReference type="NCBI Taxonomy" id="1144618"/>
    <lineage>
        <taxon>Bacteria</taxon>
        <taxon>Bacillati</taxon>
        <taxon>Actinomycetota</taxon>
        <taxon>Actinomycetes</taxon>
        <taxon>Streptosporangiales</taxon>
        <taxon>Allonocardiopsis</taxon>
    </lineage>
</organism>
<name>A0A2T0Q7T0_9ACTN</name>
<comment type="caution">
    <text evidence="2">The sequence shown here is derived from an EMBL/GenBank/DDBJ whole genome shotgun (WGS) entry which is preliminary data.</text>
</comment>
<dbReference type="Proteomes" id="UP000237846">
    <property type="component" value="Unassembled WGS sequence"/>
</dbReference>
<evidence type="ECO:0000259" key="1">
    <source>
        <dbReference type="Pfam" id="PF01370"/>
    </source>
</evidence>
<accession>A0A2T0Q7T0</accession>
<dbReference type="PANTHER" id="PTHR43245">
    <property type="entry name" value="BIFUNCTIONAL POLYMYXIN RESISTANCE PROTEIN ARNA"/>
    <property type="match status" value="1"/>
</dbReference>
<sequence length="342" mass="37139">MARTVLVTGVSRYLGREVAGALQADPSVERVVGVDFQVPERPLGRMEFVRTDPQGTGLGRVVADARPDTVVHLGLIAMPESAGGRGPMKENNVVAGMQLVAACQESASVRRLVVRSTSAVYGSAASAPSLYTEDMQPVEAPRTGYARDAVEVERYVRGLRRRRSDISVAVLRFVNFMGPGVDSPLTRYLRLPVVPRVLGHDPRIQFIHTDDGVEVIRRMAFSADSGVFNATARGMMLLSQCLRRAGRAELPVPEPGLRMLAGLARGSGLSDYSPEQLRLLCHGRGVDGTRLEETLAWKPRYSCVEAYDTFLAAHGMGSARQAELFDRLTRPLTAAPRVGGEQ</sequence>
<dbReference type="EMBL" id="PVZC01000003">
    <property type="protein sequence ID" value="PRX99874.1"/>
    <property type="molecule type" value="Genomic_DNA"/>
</dbReference>
<gene>
    <name evidence="2" type="ORF">CLV72_103481</name>
</gene>
<dbReference type="OrthoDB" id="9795501at2"/>
<dbReference type="Pfam" id="PF01370">
    <property type="entry name" value="Epimerase"/>
    <property type="match status" value="1"/>
</dbReference>
<proteinExistence type="predicted"/>
<dbReference type="InterPro" id="IPR001509">
    <property type="entry name" value="Epimerase_deHydtase"/>
</dbReference>
<dbReference type="InterPro" id="IPR050177">
    <property type="entry name" value="Lipid_A_modif_metabolic_enz"/>
</dbReference>
<reference evidence="2 3" key="1">
    <citation type="submission" date="2018-03" db="EMBL/GenBank/DDBJ databases">
        <title>Genomic Encyclopedia of Archaeal and Bacterial Type Strains, Phase II (KMG-II): from individual species to whole genera.</title>
        <authorList>
            <person name="Goeker M."/>
        </authorList>
    </citation>
    <scope>NUCLEOTIDE SEQUENCE [LARGE SCALE GENOMIC DNA]</scope>
    <source>
        <strain evidence="2 3">DSM 45601</strain>
    </source>
</reference>
<dbReference type="SUPFAM" id="SSF51735">
    <property type="entry name" value="NAD(P)-binding Rossmann-fold domains"/>
    <property type="match status" value="1"/>
</dbReference>
<evidence type="ECO:0000313" key="3">
    <source>
        <dbReference type="Proteomes" id="UP000237846"/>
    </source>
</evidence>
<feature type="domain" description="NAD-dependent epimerase/dehydratase" evidence="1">
    <location>
        <begin position="5"/>
        <end position="225"/>
    </location>
</feature>
<dbReference type="RefSeq" id="WP_106244873.1">
    <property type="nucleotide sequence ID" value="NZ_PVZC01000003.1"/>
</dbReference>
<keyword evidence="3" id="KW-1185">Reference proteome</keyword>
<protein>
    <submittedName>
        <fullName evidence="2">UDP-glucose 4-epimerase</fullName>
    </submittedName>
</protein>